<dbReference type="AlphaFoldDB" id="A0A4P9Z068"/>
<dbReference type="GO" id="GO:0005634">
    <property type="term" value="C:nucleus"/>
    <property type="evidence" value="ECO:0007669"/>
    <property type="project" value="TreeGrafter"/>
</dbReference>
<organism evidence="2 3">
    <name type="scientific">Syncephalis pseudoplumigaleata</name>
    <dbReference type="NCBI Taxonomy" id="1712513"/>
    <lineage>
        <taxon>Eukaryota</taxon>
        <taxon>Fungi</taxon>
        <taxon>Fungi incertae sedis</taxon>
        <taxon>Zoopagomycota</taxon>
        <taxon>Zoopagomycotina</taxon>
        <taxon>Zoopagomycetes</taxon>
        <taxon>Zoopagales</taxon>
        <taxon>Piptocephalidaceae</taxon>
        <taxon>Syncephalis</taxon>
    </lineage>
</organism>
<dbReference type="InterPro" id="IPR053000">
    <property type="entry name" value="WSS1-like_metalloprotease"/>
</dbReference>
<evidence type="ECO:0000313" key="3">
    <source>
        <dbReference type="Proteomes" id="UP000278143"/>
    </source>
</evidence>
<proteinExistence type="predicted"/>
<evidence type="ECO:0000313" key="2">
    <source>
        <dbReference type="EMBL" id="RKP25081.1"/>
    </source>
</evidence>
<keyword evidence="3" id="KW-1185">Reference proteome</keyword>
<dbReference type="PROSITE" id="PS51397">
    <property type="entry name" value="WLM"/>
    <property type="match status" value="1"/>
</dbReference>
<reference evidence="3" key="1">
    <citation type="journal article" date="2018" name="Nat. Microbiol.">
        <title>Leveraging single-cell genomics to expand the fungal tree of life.</title>
        <authorList>
            <person name="Ahrendt S.R."/>
            <person name="Quandt C.A."/>
            <person name="Ciobanu D."/>
            <person name="Clum A."/>
            <person name="Salamov A."/>
            <person name="Andreopoulos B."/>
            <person name="Cheng J.F."/>
            <person name="Woyke T."/>
            <person name="Pelin A."/>
            <person name="Henrissat B."/>
            <person name="Reynolds N.K."/>
            <person name="Benny G.L."/>
            <person name="Smith M.E."/>
            <person name="James T.Y."/>
            <person name="Grigoriev I.V."/>
        </authorList>
    </citation>
    <scope>NUCLEOTIDE SEQUENCE [LARGE SCALE GENOMIC DNA]</scope>
    <source>
        <strain evidence="3">Benny S71-1</strain>
    </source>
</reference>
<dbReference type="InterPro" id="IPR013536">
    <property type="entry name" value="WLM_dom"/>
</dbReference>
<evidence type="ECO:0000259" key="1">
    <source>
        <dbReference type="PROSITE" id="PS51397"/>
    </source>
</evidence>
<dbReference type="GO" id="GO:0008237">
    <property type="term" value="F:metallopeptidase activity"/>
    <property type="evidence" value="ECO:0007669"/>
    <property type="project" value="TreeGrafter"/>
</dbReference>
<dbReference type="GO" id="GO:0006281">
    <property type="term" value="P:DNA repair"/>
    <property type="evidence" value="ECO:0007669"/>
    <property type="project" value="TreeGrafter"/>
</dbReference>
<gene>
    <name evidence="2" type="ORF">SYNPS1DRAFT_16173</name>
</gene>
<name>A0A4P9Z068_9FUNG</name>
<dbReference type="EMBL" id="KZ989891">
    <property type="protein sequence ID" value="RKP25081.1"/>
    <property type="molecule type" value="Genomic_DNA"/>
</dbReference>
<dbReference type="PANTHER" id="PTHR46622:SF1">
    <property type="entry name" value="DNA-DEPENDENT METALLOPROTEASE WSS1"/>
    <property type="match status" value="1"/>
</dbReference>
<dbReference type="Pfam" id="PF08325">
    <property type="entry name" value="WLM"/>
    <property type="match status" value="1"/>
</dbReference>
<sequence>MTIAASAPLAIVERRALKRQPRYQEACELLDRLARQVEPLLVKYRWRVGLLREFLPTNHNLLGRAGGIVTYLMTTLGVNVNRGQEIRIRLRYASTPHRFISYESLLGTLLHE</sequence>
<dbReference type="PANTHER" id="PTHR46622">
    <property type="entry name" value="DNA-DEPENDENT METALLOPROTEASE WSS1"/>
    <property type="match status" value="1"/>
</dbReference>
<protein>
    <submittedName>
        <fullName evidence="2">WLM domain-containing protein</fullName>
    </submittedName>
</protein>
<dbReference type="Proteomes" id="UP000278143">
    <property type="component" value="Unassembled WGS sequence"/>
</dbReference>
<accession>A0A4P9Z068</accession>
<feature type="domain" description="WLM" evidence="1">
    <location>
        <begin position="2"/>
        <end position="112"/>
    </location>
</feature>
<dbReference type="OrthoDB" id="261960at2759"/>